<feature type="transmembrane region" description="Helical" evidence="1">
    <location>
        <begin position="708"/>
        <end position="727"/>
    </location>
</feature>
<keyword evidence="1" id="KW-0472">Membrane</keyword>
<dbReference type="EMBL" id="CP003614">
    <property type="protein sequence ID" value="AFZ06115.1"/>
    <property type="molecule type" value="Genomic_DNA"/>
</dbReference>
<dbReference type="Pfam" id="PF05226">
    <property type="entry name" value="CHASE2"/>
    <property type="match status" value="1"/>
</dbReference>
<dbReference type="SMART" id="SM01080">
    <property type="entry name" value="CHASE2"/>
    <property type="match status" value="1"/>
</dbReference>
<evidence type="ECO:0000313" key="4">
    <source>
        <dbReference type="Proteomes" id="UP000010478"/>
    </source>
</evidence>
<gene>
    <name evidence="3" type="ORF">Osc7112_1600</name>
</gene>
<dbReference type="OrthoDB" id="444941at2"/>
<dbReference type="RefSeq" id="WP_015175433.1">
    <property type="nucleotide sequence ID" value="NC_019729.1"/>
</dbReference>
<dbReference type="KEGG" id="oni:Osc7112_1600"/>
<dbReference type="STRING" id="179408.Osc7112_1600"/>
<dbReference type="HOGENOM" id="CLU_010903_0_0_3"/>
<dbReference type="AlphaFoldDB" id="K9VFW1"/>
<feature type="domain" description="CHASE2" evidence="2">
    <location>
        <begin position="399"/>
        <end position="724"/>
    </location>
</feature>
<organism evidence="3 4">
    <name type="scientific">Phormidium nigroviride PCC 7112</name>
    <dbReference type="NCBI Taxonomy" id="179408"/>
    <lineage>
        <taxon>Bacteria</taxon>
        <taxon>Bacillati</taxon>
        <taxon>Cyanobacteriota</taxon>
        <taxon>Cyanophyceae</taxon>
        <taxon>Oscillatoriophycideae</taxon>
        <taxon>Oscillatoriales</taxon>
        <taxon>Oscillatoriaceae</taxon>
        <taxon>Phormidium</taxon>
    </lineage>
</organism>
<sequence>MSKSIVLDIKTESKQPYSVSLQVDSISYSISGSLPPATDVLKASENLRLAREKAGCGSYRKLEQSKKGQITKISVKDSAKSVETSMNTWLNSGDKRFQPVRDKLLQVLSAEGENVRLIIQTDDIALWEFPWHLWDVLHDAEIEPILSKVNHKEPHKYQGKKNQNQVRILVVMGEDTGINIKADLKLLTEKLHQISAYIKPLIATSNSELNDELWRQHWDILFFAGHSSSNADYTEGKLALSEAESITIKNLKYGLENAIQHGLKLAIFNSCDGMGLVQELASLQIPAVIAMRERVPDEVAQKFLEYLLDAFAIENKSLDKSVGKARKKLDRFEVNYPGASWLPMIYESPGVGALTWIELLRGNEEERKRFSIWRNLQTVLMASAIATGAIVGVRSLQFLEPLELPAYDYLMRQREAEAIDPRITVVEINQQEVDKYGGYPIKESALAEIVKKVEKYKPAAFGLDISRNQPRIKDDMDITARKDWIEIFKRNKNFYTVCSYQSSAADYAPLPEFSPKQLIGQVGFVDIFDNNIQDNKHQTVRRQVLSYEPNYLPKSSKCITPYSFSFLLAFSFLSSQKIEPLQVNQTTKNWELGGVTFNRLASHTGGYQSLDGKSSQILLNYRANPRPAKIVSLTDILEGKVSENAIKDRVVIVGYTAEVARDDFDTPYGQMPGVWIHTHMTSQILSAVMDNPKRPLLGVLPQWGNLQWGDAVFVWLWAFTGGVLVIYVRPRLHLTIVTCVASVLLYHICLEMLNQGRWMPLVPSALALVATGSGLVIHKISQNRQPE</sequence>
<keyword evidence="1" id="KW-1133">Transmembrane helix</keyword>
<dbReference type="Pfam" id="PF12770">
    <property type="entry name" value="CHAT"/>
    <property type="match status" value="1"/>
</dbReference>
<feature type="transmembrane region" description="Helical" evidence="1">
    <location>
        <begin position="759"/>
        <end position="777"/>
    </location>
</feature>
<reference evidence="3 4" key="1">
    <citation type="submission" date="2012-05" db="EMBL/GenBank/DDBJ databases">
        <title>Finished chromosome of genome of Oscillatoria sp. PCC 7112.</title>
        <authorList>
            <consortium name="US DOE Joint Genome Institute"/>
            <person name="Gugger M."/>
            <person name="Coursin T."/>
            <person name="Rippka R."/>
            <person name="Tandeau De Marsac N."/>
            <person name="Huntemann M."/>
            <person name="Wei C.-L."/>
            <person name="Han J."/>
            <person name="Detter J.C."/>
            <person name="Han C."/>
            <person name="Tapia R."/>
            <person name="Davenport K."/>
            <person name="Daligault H."/>
            <person name="Erkkila T."/>
            <person name="Gu W."/>
            <person name="Munk A.C.C."/>
            <person name="Teshima H."/>
            <person name="Xu Y."/>
            <person name="Chain P."/>
            <person name="Chen A."/>
            <person name="Krypides N."/>
            <person name="Mavromatis K."/>
            <person name="Markowitz V."/>
            <person name="Szeto E."/>
            <person name="Ivanova N."/>
            <person name="Mikhailova N."/>
            <person name="Ovchinnikova G."/>
            <person name="Pagani I."/>
            <person name="Pati A."/>
            <person name="Goodwin L."/>
            <person name="Peters L."/>
            <person name="Pitluck S."/>
            <person name="Woyke T."/>
            <person name="Kerfeld C."/>
        </authorList>
    </citation>
    <scope>NUCLEOTIDE SEQUENCE [LARGE SCALE GENOMIC DNA]</scope>
    <source>
        <strain evidence="3 4">PCC 7112</strain>
    </source>
</reference>
<dbReference type="InterPro" id="IPR024983">
    <property type="entry name" value="CHAT_dom"/>
</dbReference>
<dbReference type="PATRIC" id="fig|179408.3.peg.1938"/>
<name>K9VFW1_9CYAN</name>
<dbReference type="Proteomes" id="UP000010478">
    <property type="component" value="Chromosome"/>
</dbReference>
<keyword evidence="1" id="KW-0812">Transmembrane</keyword>
<dbReference type="InterPro" id="IPR007890">
    <property type="entry name" value="CHASE2"/>
</dbReference>
<evidence type="ECO:0000313" key="3">
    <source>
        <dbReference type="EMBL" id="AFZ06115.1"/>
    </source>
</evidence>
<protein>
    <submittedName>
        <fullName evidence="3">Putative Chase2 sensor protein</fullName>
    </submittedName>
</protein>
<keyword evidence="4" id="KW-1185">Reference proteome</keyword>
<feature type="transmembrane region" description="Helical" evidence="1">
    <location>
        <begin position="734"/>
        <end position="753"/>
    </location>
</feature>
<proteinExistence type="predicted"/>
<dbReference type="eggNOG" id="COG4252">
    <property type="taxonomic scope" value="Bacteria"/>
</dbReference>
<evidence type="ECO:0000256" key="1">
    <source>
        <dbReference type="SAM" id="Phobius"/>
    </source>
</evidence>
<accession>K9VFW1</accession>
<evidence type="ECO:0000259" key="2">
    <source>
        <dbReference type="SMART" id="SM01080"/>
    </source>
</evidence>